<organism evidence="1 2">
    <name type="scientific">Phytophthora sojae (strain P6497)</name>
    <name type="common">Soybean stem and root rot agent</name>
    <name type="synonym">Phytophthora megasperma f. sp. glycines</name>
    <dbReference type="NCBI Taxonomy" id="1094619"/>
    <lineage>
        <taxon>Eukaryota</taxon>
        <taxon>Sar</taxon>
        <taxon>Stramenopiles</taxon>
        <taxon>Oomycota</taxon>
        <taxon>Peronosporomycetes</taxon>
        <taxon>Peronosporales</taxon>
        <taxon>Peronosporaceae</taxon>
        <taxon>Phytophthora</taxon>
    </lineage>
</organism>
<accession>G4Z2T2</accession>
<protein>
    <submittedName>
        <fullName evidence="1">Uncharacterized protein</fullName>
    </submittedName>
</protein>
<dbReference type="SMR" id="G4Z2T2"/>
<name>G4Z2T2_PHYSP</name>
<dbReference type="KEGG" id="psoj:PHYSODRAFT_489957"/>
<dbReference type="InParanoid" id="G4Z2T2"/>
<proteinExistence type="predicted"/>
<evidence type="ECO:0000313" key="2">
    <source>
        <dbReference type="Proteomes" id="UP000002640"/>
    </source>
</evidence>
<keyword evidence="2" id="KW-1185">Reference proteome</keyword>
<dbReference type="EMBL" id="JH159153">
    <property type="protein sequence ID" value="EGZ22207.1"/>
    <property type="molecule type" value="Genomic_DNA"/>
</dbReference>
<dbReference type="OMA" id="AYERCEG"/>
<sequence length="124" mass="13435">MITRAVPAIAGSGDPAAFDSTPGQGRVRPPEDVLRQARATSITGVLGQIANVASYAFEILQELKDETIESQDRMAKLHQRVDVLADVTISSSALERPAAFVQAYERCEGVPPLELVRLKRLHIA</sequence>
<dbReference type="GeneID" id="20656493"/>
<dbReference type="Proteomes" id="UP000002640">
    <property type="component" value="Unassembled WGS sequence"/>
</dbReference>
<dbReference type="AlphaFoldDB" id="G4Z2T2"/>
<dbReference type="Gene3D" id="1.20.5.340">
    <property type="match status" value="1"/>
</dbReference>
<gene>
    <name evidence="1" type="ORF">PHYSODRAFT_489957</name>
</gene>
<reference evidence="1 2" key="1">
    <citation type="journal article" date="2006" name="Science">
        <title>Phytophthora genome sequences uncover evolutionary origins and mechanisms of pathogenesis.</title>
        <authorList>
            <person name="Tyler B.M."/>
            <person name="Tripathy S."/>
            <person name="Zhang X."/>
            <person name="Dehal P."/>
            <person name="Jiang R.H."/>
            <person name="Aerts A."/>
            <person name="Arredondo F.D."/>
            <person name="Baxter L."/>
            <person name="Bensasson D."/>
            <person name="Beynon J.L."/>
            <person name="Chapman J."/>
            <person name="Damasceno C.M."/>
            <person name="Dorrance A.E."/>
            <person name="Dou D."/>
            <person name="Dickerman A.W."/>
            <person name="Dubchak I.L."/>
            <person name="Garbelotto M."/>
            <person name="Gijzen M."/>
            <person name="Gordon S.G."/>
            <person name="Govers F."/>
            <person name="Grunwald N.J."/>
            <person name="Huang W."/>
            <person name="Ivors K.L."/>
            <person name="Jones R.W."/>
            <person name="Kamoun S."/>
            <person name="Krampis K."/>
            <person name="Lamour K.H."/>
            <person name="Lee M.K."/>
            <person name="McDonald W.H."/>
            <person name="Medina M."/>
            <person name="Meijer H.J."/>
            <person name="Nordberg E.K."/>
            <person name="Maclean D.J."/>
            <person name="Ospina-Giraldo M.D."/>
            <person name="Morris P.F."/>
            <person name="Phuntumart V."/>
            <person name="Putnam N.H."/>
            <person name="Rash S."/>
            <person name="Rose J.K."/>
            <person name="Sakihama Y."/>
            <person name="Salamov A.A."/>
            <person name="Savidor A."/>
            <person name="Scheuring C.F."/>
            <person name="Smith B.M."/>
            <person name="Sobral B.W."/>
            <person name="Terry A."/>
            <person name="Torto-Alalibo T.A."/>
            <person name="Win J."/>
            <person name="Xu Z."/>
            <person name="Zhang H."/>
            <person name="Grigoriev I.V."/>
            <person name="Rokhsar D.S."/>
            <person name="Boore J.L."/>
        </authorList>
    </citation>
    <scope>NUCLEOTIDE SEQUENCE [LARGE SCALE GENOMIC DNA]</scope>
    <source>
        <strain evidence="1 2">P6497</strain>
    </source>
</reference>
<evidence type="ECO:0000313" key="1">
    <source>
        <dbReference type="EMBL" id="EGZ22207.1"/>
    </source>
</evidence>
<dbReference type="RefSeq" id="XP_009524924.1">
    <property type="nucleotide sequence ID" value="XM_009526629.1"/>
</dbReference>